<evidence type="ECO:0000256" key="2">
    <source>
        <dbReference type="ARBA" id="ARBA00022747"/>
    </source>
</evidence>
<feature type="domain" description="Type I restriction modification DNA specificity" evidence="4">
    <location>
        <begin position="14"/>
        <end position="169"/>
    </location>
</feature>
<dbReference type="GO" id="GO:0009307">
    <property type="term" value="P:DNA restriction-modification system"/>
    <property type="evidence" value="ECO:0007669"/>
    <property type="project" value="UniProtKB-KW"/>
</dbReference>
<dbReference type="SUPFAM" id="SSF116734">
    <property type="entry name" value="DNA methylase specificity domain"/>
    <property type="match status" value="2"/>
</dbReference>
<dbReference type="CDD" id="cd17291">
    <property type="entry name" value="RMtype1_S_MgeORF438P-TRD-CR_like"/>
    <property type="match status" value="2"/>
</dbReference>
<dbReference type="GO" id="GO:0003677">
    <property type="term" value="F:DNA binding"/>
    <property type="evidence" value="ECO:0007669"/>
    <property type="project" value="UniProtKB-KW"/>
</dbReference>
<keyword evidence="3" id="KW-0238">DNA-binding</keyword>
<protein>
    <submittedName>
        <fullName evidence="5">Putative type I restriction-modification system specificity subunit S</fullName>
    </submittedName>
</protein>
<dbReference type="EMBL" id="GU213281">
    <property type="protein sequence ID" value="ACZ55915.1"/>
    <property type="molecule type" value="Genomic_DNA"/>
</dbReference>
<evidence type="ECO:0000256" key="1">
    <source>
        <dbReference type="ARBA" id="ARBA00010923"/>
    </source>
</evidence>
<dbReference type="PANTHER" id="PTHR43140">
    <property type="entry name" value="TYPE-1 RESTRICTION ENZYME ECOKI SPECIFICITY PROTEIN"/>
    <property type="match status" value="1"/>
</dbReference>
<keyword evidence="2" id="KW-0680">Restriction system</keyword>
<dbReference type="Pfam" id="PF01420">
    <property type="entry name" value="Methylase_S"/>
    <property type="match status" value="2"/>
</dbReference>
<evidence type="ECO:0000259" key="4">
    <source>
        <dbReference type="Pfam" id="PF01420"/>
    </source>
</evidence>
<comment type="similarity">
    <text evidence="1">Belongs to the type-I restriction system S methylase family.</text>
</comment>
<evidence type="ECO:0000313" key="5">
    <source>
        <dbReference type="EMBL" id="ACZ55915.1"/>
    </source>
</evidence>
<proteinExistence type="inferred from homology"/>
<gene>
    <name evidence="5" type="primary">hsdS4/5</name>
</gene>
<evidence type="ECO:0000256" key="3">
    <source>
        <dbReference type="ARBA" id="ARBA00023125"/>
    </source>
</evidence>
<organism evidence="5">
    <name type="scientific">Helicobacter pylori</name>
    <name type="common">Campylobacter pylori</name>
    <dbReference type="NCBI Taxonomy" id="210"/>
    <lineage>
        <taxon>Bacteria</taxon>
        <taxon>Pseudomonadati</taxon>
        <taxon>Campylobacterota</taxon>
        <taxon>Epsilonproteobacteria</taxon>
        <taxon>Campylobacterales</taxon>
        <taxon>Helicobacteraceae</taxon>
        <taxon>Helicobacter</taxon>
    </lineage>
</organism>
<name>D2KHV5_HELPX</name>
<dbReference type="REBASE" id="25230">
    <property type="entry name" value="S.Hpya34ORFAP"/>
</dbReference>
<feature type="domain" description="Type I restriction modification DNA specificity" evidence="4">
    <location>
        <begin position="214"/>
        <end position="380"/>
    </location>
</feature>
<reference evidence="5" key="1">
    <citation type="submission" date="2009-10" db="EMBL/GenBank/DDBJ databases">
        <title>Type I restriction-modification loci reveal high allelic diversity in clinical Helicobacter pylori isolates.</title>
        <authorList>
            <person name="Skoglund A."/>
            <person name="Andres S."/>
            <person name="Nilsson C."/>
            <person name="Krabbe M."/>
            <person name="Bjorkholm B."/>
            <person name="Engstrand L."/>
        </authorList>
    </citation>
    <scope>NUCLEOTIDE SEQUENCE</scope>
    <source>
        <strain evidence="5">HPCa34</strain>
    </source>
</reference>
<dbReference type="InterPro" id="IPR000055">
    <property type="entry name" value="Restrct_endonuc_typeI_TRD"/>
</dbReference>
<dbReference type="InterPro" id="IPR044946">
    <property type="entry name" value="Restrct_endonuc_typeI_TRD_sf"/>
</dbReference>
<dbReference type="PANTHER" id="PTHR43140:SF1">
    <property type="entry name" value="TYPE I RESTRICTION ENZYME ECOKI SPECIFICITY SUBUNIT"/>
    <property type="match status" value="1"/>
</dbReference>
<dbReference type="AlphaFoldDB" id="D2KHV5"/>
<dbReference type="InterPro" id="IPR051212">
    <property type="entry name" value="Type-I_RE_S_subunit"/>
</dbReference>
<dbReference type="RefSeq" id="WP_367698265.1">
    <property type="nucleotide sequence ID" value="NZ_JBFQIR010000001.1"/>
</dbReference>
<dbReference type="Gene3D" id="3.90.220.20">
    <property type="entry name" value="DNA methylase specificity domains"/>
    <property type="match status" value="2"/>
</dbReference>
<sequence length="408" mass="46649">MHKIERLLQTLASKGVEFRKLGEVCDFQKGKSITKKAVTFGKVPVISGGRQPAYYHNEANRSGETIAISSSGVYAGYVSYWDIPVFLADSFSVSPKQKTLMPKYLFHYLTTQQDAIHATKSAGGIPHVYSKDLQNFLIPIPPLEIQQEIVKILDAFTELNTELNTELKARKKQYEYYQNMLLDFNDINQNHKDAKMSAKPYPKRLKTLLQTLAPKGVEFRKLGDVCESTNKKTLKISEVSEVKNKGMYPVINSGRDLYGYYHDFNNDGENITIASRGEYAGFINYFNEKFFAGGLCYPYKVKDTNELLTKFLYFYLKTNEIQIMENLVFRGSIPALNKADIETLTIPIPPLEIQQEIVKILDQFSLLTTDLLAGIPAEIKARKKQYEYYREKLLTFKPLTPNKEVKKC</sequence>
<accession>D2KHV5</accession>